<comment type="caution">
    <text evidence="4">The sequence shown here is derived from an EMBL/GenBank/DDBJ whole genome shotgun (WGS) entry which is preliminary data.</text>
</comment>
<dbReference type="InterPro" id="IPR051601">
    <property type="entry name" value="Serine_prot/Carboxylest_S33"/>
</dbReference>
<evidence type="ECO:0000256" key="1">
    <source>
        <dbReference type="ARBA" id="ARBA00010088"/>
    </source>
</evidence>
<reference evidence="4 5" key="1">
    <citation type="submission" date="2017-12" db="EMBL/GenBank/DDBJ databases">
        <title>Phylogenetic diversity of female urinary microbiome.</title>
        <authorList>
            <person name="Thomas-White K."/>
            <person name="Wolfe A.J."/>
        </authorList>
    </citation>
    <scope>NUCLEOTIDE SEQUENCE [LARGE SCALE GENOMIC DNA]</scope>
    <source>
        <strain evidence="4 5">UMB0402</strain>
    </source>
</reference>
<dbReference type="Pfam" id="PF00561">
    <property type="entry name" value="Abhydrolase_1"/>
    <property type="match status" value="1"/>
</dbReference>
<evidence type="ECO:0000259" key="3">
    <source>
        <dbReference type="Pfam" id="PF00561"/>
    </source>
</evidence>
<keyword evidence="5" id="KW-1185">Reference proteome</keyword>
<evidence type="ECO:0000313" key="4">
    <source>
        <dbReference type="EMBL" id="PKY71675.1"/>
    </source>
</evidence>
<dbReference type="InterPro" id="IPR000073">
    <property type="entry name" value="AB_hydrolase_1"/>
</dbReference>
<dbReference type="GO" id="GO:0004177">
    <property type="term" value="F:aminopeptidase activity"/>
    <property type="evidence" value="ECO:0007669"/>
    <property type="project" value="UniProtKB-EC"/>
</dbReference>
<evidence type="ECO:0000313" key="5">
    <source>
        <dbReference type="Proteomes" id="UP000235122"/>
    </source>
</evidence>
<dbReference type="STRING" id="33007.HMPREF3198_01969"/>
<comment type="similarity">
    <text evidence="1">Belongs to the peptidase S33 family.</text>
</comment>
<dbReference type="RefSeq" id="WP_024331450.1">
    <property type="nucleotide sequence ID" value="NZ_JASOXK010000004.1"/>
</dbReference>
<dbReference type="PANTHER" id="PTHR43248:SF2">
    <property type="entry name" value="PROLYL AMINOPEPTIDASE"/>
    <property type="match status" value="1"/>
</dbReference>
<dbReference type="PANTHER" id="PTHR43248">
    <property type="entry name" value="2-SUCCINYL-6-HYDROXY-2,4-CYCLOHEXADIENE-1-CARBOXYLATE SYNTHASE"/>
    <property type="match status" value="1"/>
</dbReference>
<dbReference type="AlphaFoldDB" id="A0A2I1IKM2"/>
<sequence>MKSSTFVMRGHKIVERWLEVPLDFRNPSNGQTVTFFSREYVRRSGEDRPRLLYLQGGPGTKGMRPANPTSGWMDWALDHYRVIQIDQRGTGLSSPIDGKLISQLGPKEGAKYLSFFRQDAIAADCESLRHALGAKPWTLVGQSFGGFCITAYLSLFPEGIERAVLTGGLPHLGHIDDIYKLTFAQAARRNEQFEQVYPGSAQTIRDVARHISEVDEYLPTGEKLTVPRLRMAGLGLGMSAGFDSLHYLFEDPFASSKGAARRLSYSFLSDLAGVISNASAPLYALLHEVTYAGAGPEAAGKPTNWSAQRLADPIFTTDPASPEPFYLTGEHFYREAFTEDPALSGTVGAMDVLAEATDLPLTYLPEVLNANQVPVAAAVYQNDMFVPEPLSTRTAAEIRGIRLLRTNEYQHDGIRTRPTMVADLLQMTY</sequence>
<dbReference type="GO" id="GO:0006508">
    <property type="term" value="P:proteolysis"/>
    <property type="evidence" value="ECO:0007669"/>
    <property type="project" value="InterPro"/>
</dbReference>
<gene>
    <name evidence="4" type="ORF">CYJ19_10700</name>
</gene>
<dbReference type="PRINTS" id="PR00793">
    <property type="entry name" value="PROAMNOPTASE"/>
</dbReference>
<dbReference type="InterPro" id="IPR029058">
    <property type="entry name" value="AB_hydrolase_fold"/>
</dbReference>
<organism evidence="4 5">
    <name type="scientific">Winkia neuii</name>
    <dbReference type="NCBI Taxonomy" id="33007"/>
    <lineage>
        <taxon>Bacteria</taxon>
        <taxon>Bacillati</taxon>
        <taxon>Actinomycetota</taxon>
        <taxon>Actinomycetes</taxon>
        <taxon>Actinomycetales</taxon>
        <taxon>Actinomycetaceae</taxon>
        <taxon>Winkia</taxon>
    </lineage>
</organism>
<accession>A0A2I1IKM2</accession>
<feature type="domain" description="AB hydrolase-1" evidence="3">
    <location>
        <begin position="49"/>
        <end position="177"/>
    </location>
</feature>
<keyword evidence="2" id="KW-0378">Hydrolase</keyword>
<evidence type="ECO:0000256" key="2">
    <source>
        <dbReference type="ARBA" id="ARBA00022801"/>
    </source>
</evidence>
<dbReference type="Gene3D" id="3.40.50.1820">
    <property type="entry name" value="alpha/beta hydrolase"/>
    <property type="match status" value="1"/>
</dbReference>
<dbReference type="Proteomes" id="UP000235122">
    <property type="component" value="Unassembled WGS sequence"/>
</dbReference>
<name>A0A2I1IKM2_9ACTO</name>
<protein>
    <recommendedName>
        <fullName evidence="3">AB hydrolase-1 domain-containing protein</fullName>
    </recommendedName>
</protein>
<dbReference type="InterPro" id="IPR002410">
    <property type="entry name" value="Peptidase_S33"/>
</dbReference>
<dbReference type="SUPFAM" id="SSF53474">
    <property type="entry name" value="alpha/beta-Hydrolases"/>
    <property type="match status" value="1"/>
</dbReference>
<proteinExistence type="inferred from homology"/>
<dbReference type="EMBL" id="PKKO01000006">
    <property type="protein sequence ID" value="PKY71675.1"/>
    <property type="molecule type" value="Genomic_DNA"/>
</dbReference>